<reference evidence="17 18" key="1">
    <citation type="submission" date="2019-02" db="EMBL/GenBank/DDBJ databases">
        <title>Arundinibacter roseus gen. nov., sp. nov., a new member of the family Cytophagaceae.</title>
        <authorList>
            <person name="Szuroczki S."/>
            <person name="Khayer B."/>
            <person name="Sproer C."/>
            <person name="Toumi M."/>
            <person name="Szabo A."/>
            <person name="Felfoldi T."/>
            <person name="Schumann P."/>
            <person name="Toth E."/>
        </authorList>
    </citation>
    <scope>NUCLEOTIDE SEQUENCE [LARGE SCALE GENOMIC DNA]</scope>
    <source>
        <strain evidence="17 18">DMA-k-7a</strain>
    </source>
</reference>
<dbReference type="SUPFAM" id="SSF51735">
    <property type="entry name" value="NAD(P)-binding Rossmann-fold domains"/>
    <property type="match status" value="1"/>
</dbReference>
<feature type="binding site" evidence="8 10">
    <location>
        <begin position="51"/>
        <end position="54"/>
    </location>
    <ligand>
        <name>substrate</name>
    </ligand>
</feature>
<evidence type="ECO:0000256" key="7">
    <source>
        <dbReference type="ARBA" id="ARBA00047464"/>
    </source>
</evidence>
<dbReference type="HAMAP" id="MF_00087">
    <property type="entry name" value="Glu_tRNA_reductase"/>
    <property type="match status" value="1"/>
</dbReference>
<protein>
    <recommendedName>
        <fullName evidence="3 8">Glutamyl-tRNA reductase</fullName>
        <shortName evidence="8">GluTR</shortName>
        <ecNumber evidence="3 8">1.2.1.70</ecNumber>
    </recommendedName>
</protein>
<dbReference type="InterPro" id="IPR015896">
    <property type="entry name" value="4pyrrol_synth_GluRdtase_dimer"/>
</dbReference>
<dbReference type="RefSeq" id="WP_132114291.1">
    <property type="nucleotide sequence ID" value="NZ_SMJU01000002.1"/>
</dbReference>
<evidence type="ECO:0000256" key="5">
    <source>
        <dbReference type="ARBA" id="ARBA00023002"/>
    </source>
</evidence>
<feature type="binding site" evidence="8 10">
    <location>
        <begin position="116"/>
        <end position="118"/>
    </location>
    <ligand>
        <name>substrate</name>
    </ligand>
</feature>
<evidence type="ECO:0000256" key="4">
    <source>
        <dbReference type="ARBA" id="ARBA00022857"/>
    </source>
</evidence>
<feature type="domain" description="Glutamyl-tRNA reductase N-terminal" evidence="16">
    <location>
        <begin position="8"/>
        <end position="158"/>
    </location>
</feature>
<accession>A0A4R4KJ09</accession>
<proteinExistence type="inferred from homology"/>
<comment type="subunit">
    <text evidence="8">Homodimer.</text>
</comment>
<dbReference type="PANTHER" id="PTHR43013:SF1">
    <property type="entry name" value="GLUTAMYL-TRNA REDUCTASE"/>
    <property type="match status" value="1"/>
</dbReference>
<keyword evidence="5 8" id="KW-0560">Oxidoreductase</keyword>
<feature type="domain" description="Tetrapyrrole biosynthesis glutamyl-tRNA reductase dimerisation" evidence="14">
    <location>
        <begin position="317"/>
        <end position="412"/>
    </location>
</feature>
<dbReference type="Pfam" id="PF05201">
    <property type="entry name" value="GlutR_N"/>
    <property type="match status" value="1"/>
</dbReference>
<dbReference type="CDD" id="cd05213">
    <property type="entry name" value="NAD_bind_Glutamyl_tRNA_reduct"/>
    <property type="match status" value="1"/>
</dbReference>
<comment type="similarity">
    <text evidence="2 8 13">Belongs to the glutamyl-tRNA reductase family.</text>
</comment>
<evidence type="ECO:0000256" key="3">
    <source>
        <dbReference type="ARBA" id="ARBA00012970"/>
    </source>
</evidence>
<evidence type="ECO:0000259" key="16">
    <source>
        <dbReference type="Pfam" id="PF05201"/>
    </source>
</evidence>
<dbReference type="PIRSF" id="PIRSF000445">
    <property type="entry name" value="4pyrrol_synth_GluRdtase"/>
    <property type="match status" value="1"/>
</dbReference>
<keyword evidence="18" id="KW-1185">Reference proteome</keyword>
<dbReference type="InterPro" id="IPR000343">
    <property type="entry name" value="4pyrrol_synth_GluRdtase"/>
</dbReference>
<comment type="domain">
    <text evidence="8">Possesses an unusual extended V-shaped dimeric structure with each monomer consisting of three distinct domains arranged along a curved 'spinal' alpha-helix. The N-terminal catalytic domain specifically recognizes the glutamate moiety of the substrate. The second domain is the NADPH-binding domain, and the third C-terminal domain is responsible for dimerization.</text>
</comment>
<feature type="binding site" evidence="8 10">
    <location>
        <position position="111"/>
    </location>
    <ligand>
        <name>substrate</name>
    </ligand>
</feature>
<dbReference type="NCBIfam" id="TIGR01035">
    <property type="entry name" value="hemA"/>
    <property type="match status" value="1"/>
</dbReference>
<evidence type="ECO:0000259" key="14">
    <source>
        <dbReference type="Pfam" id="PF00745"/>
    </source>
</evidence>
<evidence type="ECO:0000256" key="13">
    <source>
        <dbReference type="RuleBase" id="RU000584"/>
    </source>
</evidence>
<dbReference type="InterPro" id="IPR006151">
    <property type="entry name" value="Shikm_DH/Glu-tRNA_Rdtase"/>
</dbReference>
<keyword evidence="6 8" id="KW-0627">Porphyrin biosynthesis</keyword>
<gene>
    <name evidence="8" type="primary">hemA</name>
    <name evidence="17" type="ORF">EZE20_02815</name>
</gene>
<evidence type="ECO:0000256" key="12">
    <source>
        <dbReference type="PIRSR" id="PIRSR000445-4"/>
    </source>
</evidence>
<dbReference type="PANTHER" id="PTHR43013">
    <property type="entry name" value="GLUTAMYL-TRNA REDUCTASE"/>
    <property type="match status" value="1"/>
</dbReference>
<dbReference type="UniPathway" id="UPA00251">
    <property type="reaction ID" value="UER00316"/>
</dbReference>
<organism evidence="17 18">
    <name type="scientific">Arundinibacter roseus</name>
    <dbReference type="NCBI Taxonomy" id="2070510"/>
    <lineage>
        <taxon>Bacteria</taxon>
        <taxon>Pseudomonadati</taxon>
        <taxon>Bacteroidota</taxon>
        <taxon>Cytophagia</taxon>
        <taxon>Cytophagales</taxon>
        <taxon>Spirosomataceae</taxon>
        <taxon>Arundinibacter</taxon>
    </lineage>
</organism>
<comment type="caution">
    <text evidence="17">The sequence shown here is derived from an EMBL/GenBank/DDBJ whole genome shotgun (WGS) entry which is preliminary data.</text>
</comment>
<comment type="catalytic activity">
    <reaction evidence="7 8 13">
        <text>(S)-4-amino-5-oxopentanoate + tRNA(Glu) + NADP(+) = L-glutamyl-tRNA(Glu) + NADPH + H(+)</text>
        <dbReference type="Rhea" id="RHEA:12344"/>
        <dbReference type="Rhea" id="RHEA-COMP:9663"/>
        <dbReference type="Rhea" id="RHEA-COMP:9680"/>
        <dbReference type="ChEBI" id="CHEBI:15378"/>
        <dbReference type="ChEBI" id="CHEBI:57501"/>
        <dbReference type="ChEBI" id="CHEBI:57783"/>
        <dbReference type="ChEBI" id="CHEBI:58349"/>
        <dbReference type="ChEBI" id="CHEBI:78442"/>
        <dbReference type="ChEBI" id="CHEBI:78520"/>
        <dbReference type="EC" id="1.2.1.70"/>
    </reaction>
</comment>
<evidence type="ECO:0000259" key="15">
    <source>
        <dbReference type="Pfam" id="PF01488"/>
    </source>
</evidence>
<dbReference type="Proteomes" id="UP000295706">
    <property type="component" value="Unassembled WGS sequence"/>
</dbReference>
<dbReference type="AlphaFoldDB" id="A0A4R4KJ09"/>
<comment type="pathway">
    <text evidence="1 8 13">Porphyrin-containing compound metabolism; protoporphyrin-IX biosynthesis; 5-aminolevulinate from L-glutamyl-tRNA(Glu): step 1/2.</text>
</comment>
<dbReference type="Pfam" id="PF01488">
    <property type="entry name" value="Shikimate_DH"/>
    <property type="match status" value="1"/>
</dbReference>
<feature type="site" description="Important for activity" evidence="8 12">
    <location>
        <position position="101"/>
    </location>
</feature>
<sequence>MYNQFKSVSISYRTAPLEIREQIALNEEEAKALMLRLKDFFDLSDVLIVSTCNRTEIYYSSPNDYNSELISLLLISKGLTNTEAFAPLFDSYSEGELTIRHLFEVATGLHSQVVGDMQIPNQIKQAYQWSADLNMAGPFLHRLMHTIFFANKRVAQETSFRDGAASSSYAAVELVETLTISPRILVVGLGEIGTDICKNLAQKDNSDITLINRTRSKAEELAATYGFRVSDFEVMTQELERADVIISSIALDQPYFTKAMVQKAGGLSYKYFIDLSVPRSVDPEIEQIAGVVLYNIDTIRERANDALARRMQAIPSVRRIIDESVAEFNDWSKEMIVSPTIHKLKNALEQIRLEEMARFTKMLSEEEMTKMDKITSSMMQKIIKLPVLQLKAACKRGEAETLIDVLNDLFNLEKSVEKNNH</sequence>
<comment type="function">
    <text evidence="8">Catalyzes the NADPH-dependent reduction of glutamyl-tRNA(Glu) to glutamate 1-semialdehyde (GSA).</text>
</comment>
<dbReference type="Gene3D" id="3.30.460.30">
    <property type="entry name" value="Glutamyl-tRNA reductase, N-terminal domain"/>
    <property type="match status" value="1"/>
</dbReference>
<comment type="miscellaneous">
    <text evidence="8">During catalysis, the active site Cys acts as a nucleophile attacking the alpha-carbonyl group of tRNA-bound glutamate with the formation of a thioester intermediate between enzyme and glutamate, and the concomitant release of tRNA(Glu). The thioester intermediate is finally reduced by direct hydride transfer from NADPH, to form the product GSA.</text>
</comment>
<feature type="binding site" evidence="8 10">
    <location>
        <position position="122"/>
    </location>
    <ligand>
        <name>substrate</name>
    </ligand>
</feature>
<dbReference type="EMBL" id="SMJU01000002">
    <property type="protein sequence ID" value="TDB67873.1"/>
    <property type="molecule type" value="Genomic_DNA"/>
</dbReference>
<dbReference type="SUPFAM" id="SSF69075">
    <property type="entry name" value="Glutamyl tRNA-reductase dimerization domain"/>
    <property type="match status" value="1"/>
</dbReference>
<dbReference type="GO" id="GO:0050661">
    <property type="term" value="F:NADP binding"/>
    <property type="evidence" value="ECO:0007669"/>
    <property type="project" value="InterPro"/>
</dbReference>
<evidence type="ECO:0000313" key="18">
    <source>
        <dbReference type="Proteomes" id="UP000295706"/>
    </source>
</evidence>
<dbReference type="EC" id="1.2.1.70" evidence="3 8"/>
<evidence type="ECO:0000256" key="8">
    <source>
        <dbReference type="HAMAP-Rule" id="MF_00087"/>
    </source>
</evidence>
<evidence type="ECO:0000256" key="10">
    <source>
        <dbReference type="PIRSR" id="PIRSR000445-2"/>
    </source>
</evidence>
<dbReference type="OrthoDB" id="110209at2"/>
<dbReference type="Pfam" id="PF00745">
    <property type="entry name" value="GlutR_dimer"/>
    <property type="match status" value="1"/>
</dbReference>
<dbReference type="GO" id="GO:0019353">
    <property type="term" value="P:protoporphyrinogen IX biosynthetic process from glutamate"/>
    <property type="evidence" value="ECO:0007669"/>
    <property type="project" value="TreeGrafter"/>
</dbReference>
<dbReference type="Gene3D" id="3.40.50.720">
    <property type="entry name" value="NAD(P)-binding Rossmann-like Domain"/>
    <property type="match status" value="1"/>
</dbReference>
<name>A0A4R4KJ09_9BACT</name>
<evidence type="ECO:0000256" key="9">
    <source>
        <dbReference type="PIRSR" id="PIRSR000445-1"/>
    </source>
</evidence>
<dbReference type="InterPro" id="IPR036453">
    <property type="entry name" value="GluRdtase_dimer_dom_sf"/>
</dbReference>
<evidence type="ECO:0000313" key="17">
    <source>
        <dbReference type="EMBL" id="TDB67873.1"/>
    </source>
</evidence>
<feature type="domain" description="Quinate/shikimate 5-dehydrogenase/glutamyl-tRNA reductase" evidence="15">
    <location>
        <begin position="182"/>
        <end position="301"/>
    </location>
</feature>
<feature type="active site" description="Nucleophile" evidence="8 9">
    <location>
        <position position="52"/>
    </location>
</feature>
<dbReference type="InterPro" id="IPR015895">
    <property type="entry name" value="4pyrrol_synth_GluRdtase_N"/>
</dbReference>
<feature type="binding site" evidence="8 11">
    <location>
        <begin position="188"/>
        <end position="193"/>
    </location>
    <ligand>
        <name>NADP(+)</name>
        <dbReference type="ChEBI" id="CHEBI:58349"/>
    </ligand>
</feature>
<evidence type="ECO:0000256" key="1">
    <source>
        <dbReference type="ARBA" id="ARBA00005059"/>
    </source>
</evidence>
<dbReference type="InterPro" id="IPR036343">
    <property type="entry name" value="GluRdtase_N_sf"/>
</dbReference>
<keyword evidence="4 8" id="KW-0521">NADP</keyword>
<dbReference type="InterPro" id="IPR036291">
    <property type="entry name" value="NAD(P)-bd_dom_sf"/>
</dbReference>
<dbReference type="GO" id="GO:0008883">
    <property type="term" value="F:glutamyl-tRNA reductase activity"/>
    <property type="evidence" value="ECO:0007669"/>
    <property type="project" value="UniProtKB-UniRule"/>
</dbReference>
<evidence type="ECO:0000256" key="6">
    <source>
        <dbReference type="ARBA" id="ARBA00023244"/>
    </source>
</evidence>
<evidence type="ECO:0000256" key="11">
    <source>
        <dbReference type="PIRSR" id="PIRSR000445-3"/>
    </source>
</evidence>
<dbReference type="SUPFAM" id="SSF69742">
    <property type="entry name" value="Glutamyl tRNA-reductase catalytic, N-terminal domain"/>
    <property type="match status" value="1"/>
</dbReference>
<evidence type="ECO:0000256" key="2">
    <source>
        <dbReference type="ARBA" id="ARBA00005916"/>
    </source>
</evidence>